<evidence type="ECO:0000313" key="1">
    <source>
        <dbReference type="EMBL" id="VEL08473.1"/>
    </source>
</evidence>
<accession>A0A448WCJ4</accession>
<name>A0A448WCJ4_9PLAT</name>
<proteinExistence type="predicted"/>
<dbReference type="EMBL" id="CAAALY010004054">
    <property type="protein sequence ID" value="VEL08473.1"/>
    <property type="molecule type" value="Genomic_DNA"/>
</dbReference>
<comment type="caution">
    <text evidence="1">The sequence shown here is derived from an EMBL/GenBank/DDBJ whole genome shotgun (WGS) entry which is preliminary data.</text>
</comment>
<reference evidence="1" key="1">
    <citation type="submission" date="2018-11" db="EMBL/GenBank/DDBJ databases">
        <authorList>
            <consortium name="Pathogen Informatics"/>
        </authorList>
    </citation>
    <scope>NUCLEOTIDE SEQUENCE</scope>
</reference>
<sequence length="262" mass="25576">MNSGNCELGLAINSLLSPDLTQLLQLQQQATLLQQQQQQHQVERQQQQLRLLAAMADASLSPGAIAGLTLASAGLGSGGGTLGAAGPSVASGGSQYLQGFATIGRGHRGTFLRQQQMLQQQQQLHQQLHLQQQAATLAAAAAAAAAAAGLGPNGAPLVAQNGLGGTGGFQGTTATPSADGNGSASGAVSGIGQTGGGVSNLLANAAVAAAAAAAASSNGVNLPYASLASILQSGVLSGCNGAGNAPVTGSVVYENSYNSFHG</sequence>
<evidence type="ECO:0000313" key="2">
    <source>
        <dbReference type="Proteomes" id="UP000784294"/>
    </source>
</evidence>
<keyword evidence="2" id="KW-1185">Reference proteome</keyword>
<protein>
    <submittedName>
        <fullName evidence="1">Uncharacterized protein</fullName>
    </submittedName>
</protein>
<dbReference type="Proteomes" id="UP000784294">
    <property type="component" value="Unassembled WGS sequence"/>
</dbReference>
<gene>
    <name evidence="1" type="ORF">PXEA_LOCUS1913</name>
</gene>
<dbReference type="AlphaFoldDB" id="A0A448WCJ4"/>
<organism evidence="1 2">
    <name type="scientific">Protopolystoma xenopodis</name>
    <dbReference type="NCBI Taxonomy" id="117903"/>
    <lineage>
        <taxon>Eukaryota</taxon>
        <taxon>Metazoa</taxon>
        <taxon>Spiralia</taxon>
        <taxon>Lophotrochozoa</taxon>
        <taxon>Platyhelminthes</taxon>
        <taxon>Monogenea</taxon>
        <taxon>Polyopisthocotylea</taxon>
        <taxon>Polystomatidea</taxon>
        <taxon>Polystomatidae</taxon>
        <taxon>Protopolystoma</taxon>
    </lineage>
</organism>